<dbReference type="RefSeq" id="WP_066231027.1">
    <property type="nucleotide sequence ID" value="NZ_CP066701.1"/>
</dbReference>
<feature type="domain" description="Core" evidence="1">
    <location>
        <begin position="7"/>
        <end position="105"/>
    </location>
</feature>
<reference evidence="2 4" key="1">
    <citation type="submission" date="2016-01" db="EMBL/GenBank/DDBJ databases">
        <title>Genome Sequences of Twelve Sporeforming Bacillus Species Isolated from Foods.</title>
        <authorList>
            <person name="Berendsen E.M."/>
            <person name="Wells-Bennik M.H."/>
            <person name="Krawcyk A.O."/>
            <person name="De Jong A."/>
            <person name="Holsappel S."/>
            <person name="Eijlander R.T."/>
            <person name="Kuipers O.P."/>
        </authorList>
    </citation>
    <scope>NUCLEOTIDE SEQUENCE [LARGE SCALE GENOMIC DNA]</scope>
    <source>
        <strain evidence="2 4">B4102</strain>
    </source>
</reference>
<accession>A0A150L5C4</accession>
<dbReference type="GO" id="GO:0051539">
    <property type="term" value="F:4 iron, 4 sulfur cluster binding"/>
    <property type="evidence" value="ECO:0007669"/>
    <property type="project" value="TreeGrafter"/>
</dbReference>
<dbReference type="AlphaFoldDB" id="A0A150L5C4"/>
<reference evidence="3 5" key="2">
    <citation type="submission" date="2020-12" db="EMBL/GenBank/DDBJ databases">
        <title>Taxonomic evaluation of the Bacillus sporothermodurans group of bacteria based on whole genome sequences.</title>
        <authorList>
            <person name="Fiedler G."/>
            <person name="Herbstmann A.-D."/>
            <person name="Doll E."/>
            <person name="Wenning M."/>
            <person name="Brinks E."/>
            <person name="Kabisch J."/>
            <person name="Breitenwieser F."/>
            <person name="Lappann M."/>
            <person name="Boehnlein C."/>
            <person name="Franz C."/>
        </authorList>
    </citation>
    <scope>NUCLEOTIDE SEQUENCE [LARGE SCALE GENOMIC DNA]</scope>
    <source>
        <strain evidence="3 5">DSM 10599</strain>
    </source>
</reference>
<sequence>MTNVVVITEAAALQIKDMMKQNEEEGSFLRVSVNGGGCTGLSYGMGFDQEKKAEDMEDSQHGIAILVDKESAPILQGTKIDYKQSLMGGGFTIDNPNAIASCGCGSSFRTAKVAGTPENC</sequence>
<dbReference type="PANTHER" id="PTHR43011:SF1">
    <property type="entry name" value="IRON-SULFUR CLUSTER ASSEMBLY 2 HOMOLOG, MITOCHONDRIAL"/>
    <property type="match status" value="1"/>
</dbReference>
<protein>
    <submittedName>
        <fullName evidence="3">Iron-sulfur cluster assembly accessory protein</fullName>
    </submittedName>
</protein>
<evidence type="ECO:0000313" key="3">
    <source>
        <dbReference type="EMBL" id="QQX23828.1"/>
    </source>
</evidence>
<dbReference type="InterPro" id="IPR016092">
    <property type="entry name" value="ATAP"/>
</dbReference>
<evidence type="ECO:0000259" key="1">
    <source>
        <dbReference type="Pfam" id="PF01521"/>
    </source>
</evidence>
<evidence type="ECO:0000313" key="5">
    <source>
        <dbReference type="Proteomes" id="UP000595512"/>
    </source>
</evidence>
<evidence type="ECO:0000313" key="2">
    <source>
        <dbReference type="EMBL" id="KYD07507.1"/>
    </source>
</evidence>
<dbReference type="Proteomes" id="UP000075666">
    <property type="component" value="Unassembled WGS sequence"/>
</dbReference>
<gene>
    <name evidence="2" type="ORF">B4102_2951</name>
    <name evidence="3" type="ORF">JGZ69_13220</name>
</gene>
<dbReference type="Pfam" id="PF01521">
    <property type="entry name" value="Fe-S_biosyn"/>
    <property type="match status" value="1"/>
</dbReference>
<dbReference type="EMBL" id="CP066701">
    <property type="protein sequence ID" value="QQX23828.1"/>
    <property type="molecule type" value="Genomic_DNA"/>
</dbReference>
<dbReference type="GeneID" id="62498699"/>
<dbReference type="Gene3D" id="2.60.300.12">
    <property type="entry name" value="HesB-like domain"/>
    <property type="match status" value="1"/>
</dbReference>
<dbReference type="Proteomes" id="UP000595512">
    <property type="component" value="Chromosome"/>
</dbReference>
<dbReference type="EMBL" id="LQYN01000043">
    <property type="protein sequence ID" value="KYD07507.1"/>
    <property type="molecule type" value="Genomic_DNA"/>
</dbReference>
<dbReference type="PROSITE" id="PS01152">
    <property type="entry name" value="HESB"/>
    <property type="match status" value="1"/>
</dbReference>
<dbReference type="GO" id="GO:0005506">
    <property type="term" value="F:iron ion binding"/>
    <property type="evidence" value="ECO:0007669"/>
    <property type="project" value="TreeGrafter"/>
</dbReference>
<keyword evidence="4" id="KW-1185">Reference proteome</keyword>
<name>A0A150L5C4_9BACI</name>
<organism evidence="2 4">
    <name type="scientific">Heyndrickxia sporothermodurans</name>
    <dbReference type="NCBI Taxonomy" id="46224"/>
    <lineage>
        <taxon>Bacteria</taxon>
        <taxon>Bacillati</taxon>
        <taxon>Bacillota</taxon>
        <taxon>Bacilli</taxon>
        <taxon>Bacillales</taxon>
        <taxon>Bacillaceae</taxon>
        <taxon>Heyndrickxia</taxon>
    </lineage>
</organism>
<evidence type="ECO:0000313" key="4">
    <source>
        <dbReference type="Proteomes" id="UP000075666"/>
    </source>
</evidence>
<dbReference type="PANTHER" id="PTHR43011">
    <property type="entry name" value="IRON-SULFUR CLUSTER ASSEMBLY 2 HOMOLOG, MITOCHONDRIAL"/>
    <property type="match status" value="1"/>
</dbReference>
<dbReference type="InterPro" id="IPR000361">
    <property type="entry name" value="ATAP_core_dom"/>
</dbReference>
<dbReference type="OrthoDB" id="9801228at2"/>
<dbReference type="InterPro" id="IPR035903">
    <property type="entry name" value="HesB-like_dom_sf"/>
</dbReference>
<dbReference type="STRING" id="46224.B4102_2951"/>
<dbReference type="FunFam" id="2.60.300.12:FF:000007">
    <property type="entry name" value="Iron-sulfur cluster assembly accessory protein"/>
    <property type="match status" value="1"/>
</dbReference>
<dbReference type="NCBIfam" id="TIGR00049">
    <property type="entry name" value="iron-sulfur cluster assembly accessory protein"/>
    <property type="match status" value="1"/>
</dbReference>
<dbReference type="SUPFAM" id="SSF89360">
    <property type="entry name" value="HesB-like domain"/>
    <property type="match status" value="1"/>
</dbReference>
<dbReference type="PATRIC" id="fig|46224.3.peg.2867"/>
<dbReference type="GO" id="GO:0016226">
    <property type="term" value="P:iron-sulfur cluster assembly"/>
    <property type="evidence" value="ECO:0007669"/>
    <property type="project" value="InterPro"/>
</dbReference>
<dbReference type="GO" id="GO:0051537">
    <property type="term" value="F:2 iron, 2 sulfur cluster binding"/>
    <property type="evidence" value="ECO:0007669"/>
    <property type="project" value="UniProtKB-ARBA"/>
</dbReference>
<dbReference type="KEGG" id="hspo:JGZ69_13220"/>
<proteinExistence type="predicted"/>
<dbReference type="InterPro" id="IPR017870">
    <property type="entry name" value="FeS_cluster_insertion_CS"/>
</dbReference>